<evidence type="ECO:0000256" key="6">
    <source>
        <dbReference type="ARBA" id="ARBA00023002"/>
    </source>
</evidence>
<evidence type="ECO:0000256" key="8">
    <source>
        <dbReference type="SAM" id="SignalP"/>
    </source>
</evidence>
<dbReference type="InterPro" id="IPR016166">
    <property type="entry name" value="FAD-bd_PCMH"/>
</dbReference>
<dbReference type="EC" id="1.5.99.12" evidence="3"/>
<evidence type="ECO:0000259" key="9">
    <source>
        <dbReference type="PROSITE" id="PS51387"/>
    </source>
</evidence>
<dbReference type="Gene3D" id="3.30.43.10">
    <property type="entry name" value="Uridine Diphospho-n-acetylenolpyruvylglucosamine Reductase, domain 2"/>
    <property type="match status" value="1"/>
</dbReference>
<dbReference type="GO" id="GO:0009690">
    <property type="term" value="P:cytokinin metabolic process"/>
    <property type="evidence" value="ECO:0007669"/>
    <property type="project" value="InterPro"/>
</dbReference>
<evidence type="ECO:0000256" key="4">
    <source>
        <dbReference type="ARBA" id="ARBA00022630"/>
    </source>
</evidence>
<evidence type="ECO:0000313" key="10">
    <source>
        <dbReference type="EMBL" id="KAK9073279.1"/>
    </source>
</evidence>
<dbReference type="SUPFAM" id="SSF56176">
    <property type="entry name" value="FAD-binding/transporter-associated domain-like"/>
    <property type="match status" value="1"/>
</dbReference>
<comment type="caution">
    <text evidence="10">The sequence shown here is derived from an EMBL/GenBank/DDBJ whole genome shotgun (WGS) entry which is preliminary data.</text>
</comment>
<dbReference type="InterPro" id="IPR016164">
    <property type="entry name" value="FAD-linked_Oxase-like_C"/>
</dbReference>
<dbReference type="Pfam" id="PF09265">
    <property type="entry name" value="Cytokin-bind"/>
    <property type="match status" value="1"/>
</dbReference>
<evidence type="ECO:0000256" key="1">
    <source>
        <dbReference type="ARBA" id="ARBA00001974"/>
    </source>
</evidence>
<evidence type="ECO:0000256" key="3">
    <source>
        <dbReference type="ARBA" id="ARBA00011928"/>
    </source>
</evidence>
<dbReference type="PANTHER" id="PTHR13878">
    <property type="entry name" value="GULONOLACTONE OXIDASE"/>
    <property type="match status" value="1"/>
</dbReference>
<feature type="chain" id="PRO_5042823222" description="cytokinin dehydrogenase" evidence="8">
    <location>
        <begin position="22"/>
        <end position="522"/>
    </location>
</feature>
<dbReference type="PROSITE" id="PS00862">
    <property type="entry name" value="OX2_COVAL_FAD"/>
    <property type="match status" value="1"/>
</dbReference>
<name>A0AAP0DE66_9ASTR</name>
<dbReference type="InterPro" id="IPR006093">
    <property type="entry name" value="Oxy_OxRdtase_FAD_BS"/>
</dbReference>
<evidence type="ECO:0000256" key="7">
    <source>
        <dbReference type="ARBA" id="ARBA00048224"/>
    </source>
</evidence>
<proteinExistence type="inferred from homology"/>
<dbReference type="GO" id="GO:0071949">
    <property type="term" value="F:FAD binding"/>
    <property type="evidence" value="ECO:0007669"/>
    <property type="project" value="InterPro"/>
</dbReference>
<keyword evidence="5" id="KW-0274">FAD</keyword>
<sequence>MSPKFLMLSAICRLIATVGLTLITPNETEVQLSFNRTDIQSVSLDFGKTTVHSPPAAVLHPSSAADVARLVKLAYESPQGFAVSARGRGHSINGQSQAANGVVVQMSGSRGRPPLAVVSDKLMYVDVWGGELWIDVLKSTLRYGLAPKSWTDYLYLSVGGTISNAGISGQAFNQGPQISNVHEVDVVTGKGELVTCAEDKNSELFHAVMGGLGQFGIITRARIALEPSPQRVRWIRVLYSNFSGFTHDQEYLISLHGQPSSQKFDYVEGFVIVDEGLINNWRSSFFSPSNPINISSVSSDSNVLYCLEITKNYYHHSIPESLDQEVEALLKKLHYIPTSVFTTDVPYVDFLDRVHRAELKLRSKGLWDVPHPWLNLFVPKSTIAQFDKGVFKGILGNKTSGPILIYPMNKNKWDEETSVVTPDEDVFYLVALLRSALQDGEEALTLERLSDENRQILNFCKEQKIGIKQYLPHYTTQEEWMDHYGEKWPKISKRKLEFDPRHILATGQRIFEPSFTSAMKSW</sequence>
<accession>A0AAP0DE66</accession>
<dbReference type="InterPro" id="IPR036318">
    <property type="entry name" value="FAD-bd_PCMH-like_sf"/>
</dbReference>
<dbReference type="SUPFAM" id="SSF55103">
    <property type="entry name" value="FAD-linked oxidases, C-terminal domain"/>
    <property type="match status" value="1"/>
</dbReference>
<dbReference type="FunFam" id="3.40.462.10:FF:000001">
    <property type="entry name" value="Cytokinin dehydrogenase 2"/>
    <property type="match status" value="1"/>
</dbReference>
<dbReference type="Gene3D" id="3.30.465.10">
    <property type="match status" value="1"/>
</dbReference>
<organism evidence="10 11">
    <name type="scientific">Deinandra increscens subsp. villosa</name>
    <dbReference type="NCBI Taxonomy" id="3103831"/>
    <lineage>
        <taxon>Eukaryota</taxon>
        <taxon>Viridiplantae</taxon>
        <taxon>Streptophyta</taxon>
        <taxon>Embryophyta</taxon>
        <taxon>Tracheophyta</taxon>
        <taxon>Spermatophyta</taxon>
        <taxon>Magnoliopsida</taxon>
        <taxon>eudicotyledons</taxon>
        <taxon>Gunneridae</taxon>
        <taxon>Pentapetalae</taxon>
        <taxon>asterids</taxon>
        <taxon>campanulids</taxon>
        <taxon>Asterales</taxon>
        <taxon>Asteraceae</taxon>
        <taxon>Asteroideae</taxon>
        <taxon>Heliantheae alliance</taxon>
        <taxon>Madieae</taxon>
        <taxon>Madiinae</taxon>
        <taxon>Deinandra</taxon>
    </lineage>
</organism>
<gene>
    <name evidence="10" type="ORF">SSX86_007603</name>
</gene>
<dbReference type="InterPro" id="IPR050432">
    <property type="entry name" value="FAD-linked_Oxidoreductases_BP"/>
</dbReference>
<dbReference type="Gene3D" id="3.40.462.10">
    <property type="entry name" value="FAD-linked oxidases, C-terminal domain"/>
    <property type="match status" value="1"/>
</dbReference>
<evidence type="ECO:0000313" key="11">
    <source>
        <dbReference type="Proteomes" id="UP001408789"/>
    </source>
</evidence>
<evidence type="ECO:0000256" key="2">
    <source>
        <dbReference type="ARBA" id="ARBA00005466"/>
    </source>
</evidence>
<dbReference type="InterPro" id="IPR016167">
    <property type="entry name" value="FAD-bd_PCMH_sub1"/>
</dbReference>
<dbReference type="PROSITE" id="PS51387">
    <property type="entry name" value="FAD_PCMH"/>
    <property type="match status" value="1"/>
</dbReference>
<dbReference type="GO" id="GO:0019139">
    <property type="term" value="F:cytokinin dehydrogenase activity"/>
    <property type="evidence" value="ECO:0007669"/>
    <property type="project" value="UniProtKB-EC"/>
</dbReference>
<dbReference type="AlphaFoldDB" id="A0AAP0DE66"/>
<keyword evidence="4" id="KW-0285">Flavoprotein</keyword>
<feature type="signal peptide" evidence="8">
    <location>
        <begin position="1"/>
        <end position="21"/>
    </location>
</feature>
<keyword evidence="6" id="KW-0560">Oxidoreductase</keyword>
<dbReference type="InterPro" id="IPR016169">
    <property type="entry name" value="FAD-bd_PCMH_sub2"/>
</dbReference>
<feature type="domain" description="FAD-binding PCMH-type" evidence="9">
    <location>
        <begin position="51"/>
        <end position="228"/>
    </location>
</feature>
<dbReference type="Pfam" id="PF01565">
    <property type="entry name" value="FAD_binding_4"/>
    <property type="match status" value="1"/>
</dbReference>
<protein>
    <recommendedName>
        <fullName evidence="3">cytokinin dehydrogenase</fullName>
        <ecNumber evidence="3">1.5.99.12</ecNumber>
    </recommendedName>
</protein>
<reference evidence="10 11" key="1">
    <citation type="submission" date="2024-04" db="EMBL/GenBank/DDBJ databases">
        <title>The reference genome of an endangered Asteraceae, Deinandra increscens subsp. villosa, native to the Central Coast of California.</title>
        <authorList>
            <person name="Guilliams M."/>
            <person name="Hasenstab-Lehman K."/>
            <person name="Meyer R."/>
            <person name="Mcevoy S."/>
        </authorList>
    </citation>
    <scope>NUCLEOTIDE SEQUENCE [LARGE SCALE GENOMIC DNA]</scope>
    <source>
        <tissue evidence="10">Leaf</tissue>
    </source>
</reference>
<evidence type="ECO:0000256" key="5">
    <source>
        <dbReference type="ARBA" id="ARBA00022827"/>
    </source>
</evidence>
<comment type="catalytic activity">
    <reaction evidence="7">
        <text>N(6)-dimethylallyladenine + A + H2O = 3-methyl-2-butenal + adenine + AH2</text>
        <dbReference type="Rhea" id="RHEA:13625"/>
        <dbReference type="ChEBI" id="CHEBI:13193"/>
        <dbReference type="ChEBI" id="CHEBI:15377"/>
        <dbReference type="ChEBI" id="CHEBI:15825"/>
        <dbReference type="ChEBI" id="CHEBI:16708"/>
        <dbReference type="ChEBI" id="CHEBI:17499"/>
        <dbReference type="ChEBI" id="CHEBI:17660"/>
        <dbReference type="EC" id="1.5.99.12"/>
    </reaction>
</comment>
<dbReference type="InterPro" id="IPR015345">
    <property type="entry name" value="Cytokinin_DH_FAD/cytokin-bd"/>
</dbReference>
<keyword evidence="11" id="KW-1185">Reference proteome</keyword>
<dbReference type="Proteomes" id="UP001408789">
    <property type="component" value="Unassembled WGS sequence"/>
</dbReference>
<keyword evidence="8" id="KW-0732">Signal</keyword>
<dbReference type="EMBL" id="JBCNJP010000009">
    <property type="protein sequence ID" value="KAK9073279.1"/>
    <property type="molecule type" value="Genomic_DNA"/>
</dbReference>
<dbReference type="InterPro" id="IPR016170">
    <property type="entry name" value="Cytok_DH_C_sf"/>
</dbReference>
<dbReference type="InterPro" id="IPR006094">
    <property type="entry name" value="Oxid_FAD_bind_N"/>
</dbReference>
<comment type="similarity">
    <text evidence="2">Belongs to the oxygen-dependent FAD-linked oxidoreductase family.</text>
</comment>
<dbReference type="PANTHER" id="PTHR13878:SF167">
    <property type="entry name" value="CYTOKININ DEHYDROGENASE"/>
    <property type="match status" value="1"/>
</dbReference>
<comment type="cofactor">
    <cofactor evidence="1">
        <name>FAD</name>
        <dbReference type="ChEBI" id="CHEBI:57692"/>
    </cofactor>
</comment>